<keyword evidence="1" id="KW-0812">Transmembrane</keyword>
<keyword evidence="1" id="KW-1133">Transmembrane helix</keyword>
<gene>
    <name evidence="2" type="ORF">CFX1CAM_0957</name>
</gene>
<feature type="transmembrane region" description="Helical" evidence="1">
    <location>
        <begin position="12"/>
        <end position="34"/>
    </location>
</feature>
<dbReference type="RefSeq" id="WP_087861914.1">
    <property type="nucleotide sequence ID" value="NZ_LT859958.1"/>
</dbReference>
<evidence type="ECO:0000313" key="2">
    <source>
        <dbReference type="EMBL" id="SMX54022.1"/>
    </source>
</evidence>
<keyword evidence="1" id="KW-0472">Membrane</keyword>
<dbReference type="AlphaFoldDB" id="A0A1Y6K2T7"/>
<dbReference type="Proteomes" id="UP000195514">
    <property type="component" value="Chromosome I"/>
</dbReference>
<dbReference type="EMBL" id="LT859958">
    <property type="protein sequence ID" value="SMX54022.1"/>
    <property type="molecule type" value="Genomic_DNA"/>
</dbReference>
<feature type="transmembrane region" description="Helical" evidence="1">
    <location>
        <begin position="213"/>
        <end position="233"/>
    </location>
</feature>
<keyword evidence="3" id="KW-1185">Reference proteome</keyword>
<evidence type="ECO:0000313" key="3">
    <source>
        <dbReference type="Proteomes" id="UP000195514"/>
    </source>
</evidence>
<feature type="transmembrane region" description="Helical" evidence="1">
    <location>
        <begin position="245"/>
        <end position="263"/>
    </location>
</feature>
<feature type="transmembrane region" description="Helical" evidence="1">
    <location>
        <begin position="163"/>
        <end position="181"/>
    </location>
</feature>
<feature type="transmembrane region" description="Helical" evidence="1">
    <location>
        <begin position="135"/>
        <end position="156"/>
    </location>
</feature>
<organism evidence="2 3">
    <name type="scientific">Candidatus Brevifilum fermentans</name>
    <dbReference type="NCBI Taxonomy" id="1986204"/>
    <lineage>
        <taxon>Bacteria</taxon>
        <taxon>Bacillati</taxon>
        <taxon>Chloroflexota</taxon>
        <taxon>Anaerolineae</taxon>
        <taxon>Anaerolineales</taxon>
        <taxon>Anaerolineaceae</taxon>
        <taxon>Candidatus Brevifilum</taxon>
    </lineage>
</organism>
<feature type="transmembrane region" description="Helical" evidence="1">
    <location>
        <begin position="54"/>
        <end position="73"/>
    </location>
</feature>
<protein>
    <submittedName>
        <fullName evidence="2">Uncharacterized protein</fullName>
    </submittedName>
</protein>
<evidence type="ECO:0000256" key="1">
    <source>
        <dbReference type="SAM" id="Phobius"/>
    </source>
</evidence>
<name>A0A1Y6K2T7_9CHLR</name>
<reference evidence="3" key="1">
    <citation type="submission" date="2017-05" db="EMBL/GenBank/DDBJ databases">
        <authorList>
            <person name="Kirkegaard R."/>
            <person name="Mcilroy J S."/>
        </authorList>
    </citation>
    <scope>NUCLEOTIDE SEQUENCE [LARGE SCALE GENOMIC DNA]</scope>
</reference>
<accession>A0A1Y6K2T7</accession>
<proteinExistence type="predicted"/>
<feature type="transmembrane region" description="Helical" evidence="1">
    <location>
        <begin position="94"/>
        <end position="115"/>
    </location>
</feature>
<dbReference type="KEGG" id="abat:CFX1CAM_0957"/>
<sequence length="692" mass="78881">MMNYLRQLKFQLKIFLLEKIHWLILVLALVLQFADISFKNSNTFSPVYINNLSRSVFLFTSIVYGVLATRFFLMEVSKQSQIQWARPSFRANLVLVKFFAMFFGVLILLLPTLVIMLIRGVSFNNLAGLVQGASIWFYLFTSTFLFATVLSILSGLLLRKPALAMPFTLISLIWLAIRQTVWPDLVKYYVSESFGLLYGYGPIRETLQLNRGYFLMLSISLLLLAILIGHFILPANKGKLKLKNTILWFSFFLFFIAGTIYLGSRLNYQGSFIVDQPDLETLYKSNDVCDALDSYEVVIVINEHGYVEKGTASVQLKKGLDIREHLLLLPSLMDKPVTVEETSPGTYSIGYEGDFILPNYSYSNLFQDPEISLVGFLPGGYIDQSRLLLLAHGQWHPFSKCDLTRLELRIPETININYSSADKNSTANGVVNLSWEENLPEVLIIGGADYVEGDINGQEALLPEWLDSDTRSHYELIQTKFSGLMKRVAMETNEEQNTIILPIVGSSILDKNGTFFLRSTPFTMFLPDATPSKLEIEAALEVIQAWWRQGTDDPSLQNCLFKRFSCLQPTRSVPDDKSVMPFLYYFSLKLASEQSPETVDLDSIIQVYQTIDSDPASIYAVPRMFDKDEENELIVKLSQLDRCMEDGEFWNVLVKLKEEKSSVWIDYEDLESSILQLTGYSLERLEQQCPQN</sequence>